<feature type="compositionally biased region" description="Polar residues" evidence="6">
    <location>
        <begin position="104"/>
        <end position="119"/>
    </location>
</feature>
<sequence>MTSVVAFAAGKVVSAVSAVNAFYSEVNPSTLSGAIDVVVIKHLDGDLVCSPFHVRFGKLKLLRPHDKAVTVTVNGEQQDLLMKLGEAGEAFFVVETENPVPSEYATSPIQHAQDTSNVTMEPFDLNAGDAEETPTSPTQANGYHSAHASDIAEDEYPPDSSTPSPVKSSAEHLEPPAEPAHISSKSSAKGGTELPIDADDVVHLFEHDARMVGMIQGKHEKAANAKVNGVTEAKQAKAANASAKRAENARSDEHLNVDVSSKGGDGGSAKSATSELPIDADDVAQMFASDARLVGMNQSSKEGNPKANGIVETTPPKKEDGAKQSNDATLAEKAVDKAQGVANKVVEEAEAPDAKKASTAEDKGEDVTAQDSISQVGVPIPVKDVENRFAASPVPAGMPQEGPLNTPASVLTDDPMVKTANTVAYALGSQVPVVPLHALSASASAASASHVASVDLQNAAASQTPASEPPVSEPPASDPTGVKPDLLHSKSYPVAVRQDRRRSSHTRSSSVHAPGGDDTSTSQLEPVTEGSMPGAYQSKRNNNTGPLSDTEVEYTHHEKAKSKKGWTWGWGGLPKKDLGEVGESRESLPSTQHLRDRTKSAEQLKSMTLDEKVNNYLAGLPGSQQRSESPSHADGAGTPTTEVPPAQDLPPLSVAFNSDVEVELSLVGYEKVMTARPKDADDLFNQQIVTFDAFCKHPEVLTDAALVVRIEGNYYTWQMAAPMLVANLAFKKSLPEDMVQKMHHIPQRPGQLTTDSRRYSFNPLKTWWSRGSSVPKPSPVDADKSKLDAEGNPLDGELVREDSAVAVVSGEGAEKHTSAADAKSDAASQKQAFPTHFAKSLRLTSEQLKGLNLQPGPNTITFTVNQSGASVSAKLFLYDYTCKIVISDIDGTITKSDALGHIFTMVGKDWTHSGIASLYTNIRKNGYHILYLTSRAIGQAGTTREYLAKVEQGGFQLPEGPVIMSPDRLFASFHREVILRKPEEFKMACLRDIKRLFVDRTPFYAGFGNRITDALSYRSVDVPSSRIFTIDSGGEVKLELLANYKSSYIKLNDIVDQIFPTTNCGDMVTAEWNDWSFWRPQLPDIELPGDADAANGDGHADDEHSEDEYTEDEDEGSYEDDEYDDLDSEAEIKNPDAASALASVPAPHAPGPVVA</sequence>
<evidence type="ECO:0000259" key="7">
    <source>
        <dbReference type="SMART" id="SM00775"/>
    </source>
</evidence>
<feature type="region of interest" description="Disordered" evidence="6">
    <location>
        <begin position="619"/>
        <end position="652"/>
    </location>
</feature>
<feature type="compositionally biased region" description="Pro residues" evidence="6">
    <location>
        <begin position="467"/>
        <end position="477"/>
    </location>
</feature>
<accession>A0AAD5TJA1</accession>
<organism evidence="8 9">
    <name type="scientific">Geranomyces variabilis</name>
    <dbReference type="NCBI Taxonomy" id="109894"/>
    <lineage>
        <taxon>Eukaryota</taxon>
        <taxon>Fungi</taxon>
        <taxon>Fungi incertae sedis</taxon>
        <taxon>Chytridiomycota</taxon>
        <taxon>Chytridiomycota incertae sedis</taxon>
        <taxon>Chytridiomycetes</taxon>
        <taxon>Spizellomycetales</taxon>
        <taxon>Powellomycetaceae</taxon>
        <taxon>Geranomyces</taxon>
    </lineage>
</organism>
<evidence type="ECO:0000256" key="1">
    <source>
        <dbReference type="ARBA" id="ARBA00001946"/>
    </source>
</evidence>
<keyword evidence="9" id="KW-1185">Reference proteome</keyword>
<evidence type="ECO:0000256" key="3">
    <source>
        <dbReference type="ARBA" id="ARBA00012638"/>
    </source>
</evidence>
<evidence type="ECO:0000256" key="4">
    <source>
        <dbReference type="ARBA" id="ARBA00022553"/>
    </source>
</evidence>
<feature type="compositionally biased region" description="Polar residues" evidence="6">
    <location>
        <begin position="133"/>
        <end position="142"/>
    </location>
</feature>
<feature type="region of interest" description="Disordered" evidence="6">
    <location>
        <begin position="1086"/>
        <end position="1155"/>
    </location>
</feature>
<dbReference type="Pfam" id="PF16876">
    <property type="entry name" value="Lipin_mid"/>
    <property type="match status" value="1"/>
</dbReference>
<dbReference type="FunFam" id="3.40.50.1000:FF:000063">
    <property type="entry name" value="Nuclear elongation and deformation protein"/>
    <property type="match status" value="1"/>
</dbReference>
<dbReference type="InterPro" id="IPR036412">
    <property type="entry name" value="HAD-like_sf"/>
</dbReference>
<feature type="compositionally biased region" description="Acidic residues" evidence="6">
    <location>
        <begin position="1103"/>
        <end position="1129"/>
    </location>
</feature>
<feature type="compositionally biased region" description="Basic and acidic residues" evidence="6">
    <location>
        <begin position="244"/>
        <end position="256"/>
    </location>
</feature>
<dbReference type="Pfam" id="PF04571">
    <property type="entry name" value="Lipin_N"/>
    <property type="match status" value="1"/>
</dbReference>
<comment type="cofactor">
    <cofactor evidence="1">
        <name>Mg(2+)</name>
        <dbReference type="ChEBI" id="CHEBI:18420"/>
    </cofactor>
</comment>
<evidence type="ECO:0000313" key="9">
    <source>
        <dbReference type="Proteomes" id="UP001212152"/>
    </source>
</evidence>
<feature type="compositionally biased region" description="Basic and acidic residues" evidence="6">
    <location>
        <begin position="574"/>
        <end position="586"/>
    </location>
</feature>
<evidence type="ECO:0000256" key="2">
    <source>
        <dbReference type="ARBA" id="ARBA00005476"/>
    </source>
</evidence>
<dbReference type="GO" id="GO:0008195">
    <property type="term" value="F:phosphatidate phosphatase activity"/>
    <property type="evidence" value="ECO:0007669"/>
    <property type="project" value="UniProtKB-EC"/>
</dbReference>
<feature type="region of interest" description="Disordered" evidence="6">
    <location>
        <begin position="344"/>
        <end position="380"/>
    </location>
</feature>
<evidence type="ECO:0000256" key="5">
    <source>
        <dbReference type="ARBA" id="ARBA00022801"/>
    </source>
</evidence>
<dbReference type="InterPro" id="IPR026058">
    <property type="entry name" value="LIPIN"/>
</dbReference>
<dbReference type="EC" id="3.1.3.4" evidence="3"/>
<gene>
    <name evidence="8" type="ORF">HDU87_003720</name>
</gene>
<dbReference type="AlphaFoldDB" id="A0AAD5TJA1"/>
<dbReference type="Proteomes" id="UP001212152">
    <property type="component" value="Unassembled WGS sequence"/>
</dbReference>
<dbReference type="PANTHER" id="PTHR12181">
    <property type="entry name" value="LIPIN"/>
    <property type="match status" value="1"/>
</dbReference>
<dbReference type="InterPro" id="IPR031315">
    <property type="entry name" value="LNS2/PITP"/>
</dbReference>
<dbReference type="SMART" id="SM00775">
    <property type="entry name" value="LNS2"/>
    <property type="match status" value="1"/>
</dbReference>
<keyword evidence="5" id="KW-0378">Hydrolase</keyword>
<feature type="region of interest" description="Disordered" evidence="6">
    <location>
        <begin position="296"/>
        <end position="331"/>
    </location>
</feature>
<protein>
    <recommendedName>
        <fullName evidence="3">phosphatidate phosphatase</fullName>
        <ecNumber evidence="3">3.1.3.4</ecNumber>
    </recommendedName>
</protein>
<dbReference type="SUPFAM" id="SSF56784">
    <property type="entry name" value="HAD-like"/>
    <property type="match status" value="1"/>
</dbReference>
<feature type="region of interest" description="Disordered" evidence="6">
    <location>
        <begin position="102"/>
        <end position="194"/>
    </location>
</feature>
<dbReference type="EMBL" id="JADGJQ010000028">
    <property type="protein sequence ID" value="KAJ3178168.1"/>
    <property type="molecule type" value="Genomic_DNA"/>
</dbReference>
<dbReference type="GO" id="GO:0009062">
    <property type="term" value="P:fatty acid catabolic process"/>
    <property type="evidence" value="ECO:0007669"/>
    <property type="project" value="TreeGrafter"/>
</dbReference>
<dbReference type="Pfam" id="PF08235">
    <property type="entry name" value="LNS2"/>
    <property type="match status" value="1"/>
</dbReference>
<dbReference type="PANTHER" id="PTHR12181:SF12">
    <property type="entry name" value="PHOSPHATIDATE PHOSPHATASE"/>
    <property type="match status" value="1"/>
</dbReference>
<feature type="region of interest" description="Disordered" evidence="6">
    <location>
        <begin position="233"/>
        <end position="277"/>
    </location>
</feature>
<feature type="region of interest" description="Disordered" evidence="6">
    <location>
        <begin position="770"/>
        <end position="795"/>
    </location>
</feature>
<dbReference type="InterPro" id="IPR023214">
    <property type="entry name" value="HAD_sf"/>
</dbReference>
<comment type="similarity">
    <text evidence="2">Belongs to the lipin family.</text>
</comment>
<feature type="region of interest" description="Disordered" evidence="6">
    <location>
        <begin position="456"/>
        <end position="599"/>
    </location>
</feature>
<feature type="compositionally biased region" description="Low complexity" evidence="6">
    <location>
        <begin position="1142"/>
        <end position="1155"/>
    </location>
</feature>
<dbReference type="InterPro" id="IPR007651">
    <property type="entry name" value="Lipin_N"/>
</dbReference>
<feature type="domain" description="LNS2/PITP" evidence="7">
    <location>
        <begin position="884"/>
        <end position="1039"/>
    </location>
</feature>
<name>A0AAD5TJA1_9FUNG</name>
<evidence type="ECO:0000313" key="8">
    <source>
        <dbReference type="EMBL" id="KAJ3178168.1"/>
    </source>
</evidence>
<comment type="caution">
    <text evidence="8">The sequence shown here is derived from an EMBL/GenBank/DDBJ whole genome shotgun (WGS) entry which is preliminary data.</text>
</comment>
<dbReference type="GO" id="GO:0005634">
    <property type="term" value="C:nucleus"/>
    <property type="evidence" value="ECO:0007669"/>
    <property type="project" value="UniProtKB-ARBA"/>
</dbReference>
<reference evidence="8" key="1">
    <citation type="submission" date="2020-05" db="EMBL/GenBank/DDBJ databases">
        <title>Phylogenomic resolution of chytrid fungi.</title>
        <authorList>
            <person name="Stajich J.E."/>
            <person name="Amses K."/>
            <person name="Simmons R."/>
            <person name="Seto K."/>
            <person name="Myers J."/>
            <person name="Bonds A."/>
            <person name="Quandt C.A."/>
            <person name="Barry K."/>
            <person name="Liu P."/>
            <person name="Grigoriev I."/>
            <person name="Longcore J.E."/>
            <person name="James T.Y."/>
        </authorList>
    </citation>
    <scope>NUCLEOTIDE SEQUENCE</scope>
    <source>
        <strain evidence="8">JEL0379</strain>
    </source>
</reference>
<feature type="compositionally biased region" description="Low complexity" evidence="6">
    <location>
        <begin position="257"/>
        <end position="272"/>
    </location>
</feature>
<feature type="compositionally biased region" description="Polar residues" evidence="6">
    <location>
        <begin position="538"/>
        <end position="547"/>
    </location>
</feature>
<feature type="compositionally biased region" description="Low complexity" evidence="6">
    <location>
        <begin position="233"/>
        <end position="243"/>
    </location>
</feature>
<dbReference type="InterPro" id="IPR031703">
    <property type="entry name" value="Lipin_mid"/>
</dbReference>
<feature type="compositionally biased region" description="Basic and acidic residues" evidence="6">
    <location>
        <begin position="352"/>
        <end position="366"/>
    </location>
</feature>
<evidence type="ECO:0000256" key="6">
    <source>
        <dbReference type="SAM" id="MobiDB-lite"/>
    </source>
</evidence>
<dbReference type="Gene3D" id="3.40.50.1000">
    <property type="entry name" value="HAD superfamily/HAD-like"/>
    <property type="match status" value="1"/>
</dbReference>
<keyword evidence="4" id="KW-0597">Phosphoprotein</keyword>
<dbReference type="InterPro" id="IPR013209">
    <property type="entry name" value="LNS2"/>
</dbReference>
<dbReference type="GO" id="GO:0019432">
    <property type="term" value="P:triglyceride biosynthetic process"/>
    <property type="evidence" value="ECO:0007669"/>
    <property type="project" value="TreeGrafter"/>
</dbReference>
<proteinExistence type="inferred from homology"/>